<feature type="compositionally biased region" description="Basic residues" evidence="1">
    <location>
        <begin position="230"/>
        <end position="239"/>
    </location>
</feature>
<gene>
    <name evidence="3" type="ORF">PHSY_002425</name>
</gene>
<sequence length="251" mass="27733">MPHVQKCGVLPIQYSSFKHRTTLNTTSPISATTTTPLTITVCHQPSLIVFIEMLELTPPTRIPMFPRNYREFLLTPAVPAIPAPLQTLSPGSIFRLAQPSWPVDSVMPSLCALSATTIFAAFFLVAFKDLGALVNYEFRKRLGIAGHPVMGMVLSLLAFTMLLITYENDIKKRSGYYQEGSDPRYVVWLSATATVCAILWASSTFQTPVAAADEAEKKEEDGKADEPAKGSRRQQKKQAKREAKKIGAKKE</sequence>
<keyword evidence="4" id="KW-1185">Reference proteome</keyword>
<evidence type="ECO:0000256" key="1">
    <source>
        <dbReference type="SAM" id="MobiDB-lite"/>
    </source>
</evidence>
<dbReference type="EMBL" id="DF238786">
    <property type="protein sequence ID" value="GAC94852.1"/>
    <property type="molecule type" value="Genomic_DNA"/>
</dbReference>
<dbReference type="Proteomes" id="UP000014071">
    <property type="component" value="Unassembled WGS sequence"/>
</dbReference>
<dbReference type="GO" id="GO:0006508">
    <property type="term" value="P:proteolysis"/>
    <property type="evidence" value="ECO:0007669"/>
    <property type="project" value="UniProtKB-KW"/>
</dbReference>
<dbReference type="OrthoDB" id="2550363at2759"/>
<accession>R9P188</accession>
<keyword evidence="2" id="KW-0472">Membrane</keyword>
<feature type="transmembrane region" description="Helical" evidence="2">
    <location>
        <begin position="105"/>
        <end position="125"/>
    </location>
</feature>
<feature type="compositionally biased region" description="Basic and acidic residues" evidence="1">
    <location>
        <begin position="214"/>
        <end position="229"/>
    </location>
</feature>
<dbReference type="HOGENOM" id="CLU_096895_0_0_1"/>
<keyword evidence="2" id="KW-1133">Transmembrane helix</keyword>
<proteinExistence type="predicted"/>
<feature type="compositionally biased region" description="Basic and acidic residues" evidence="1">
    <location>
        <begin position="240"/>
        <end position="251"/>
    </location>
</feature>
<dbReference type="eggNOG" id="ENOG502RBHY">
    <property type="taxonomic scope" value="Eukaryota"/>
</dbReference>
<reference evidence="4" key="1">
    <citation type="journal article" date="2013" name="Genome Announc.">
        <title>Draft genome sequence of the basidiomycetous yeast-like fungus Pseudozyma hubeiensis SY62, which produces an abundant amount of the biosurfactant mannosylerythritol lipids.</title>
        <authorList>
            <person name="Konishi M."/>
            <person name="Hatada Y."/>
            <person name="Horiuchi J."/>
        </authorList>
    </citation>
    <scope>NUCLEOTIDE SEQUENCE [LARGE SCALE GENOMIC DNA]</scope>
    <source>
        <strain evidence="4">SY62</strain>
    </source>
</reference>
<feature type="transmembrane region" description="Helical" evidence="2">
    <location>
        <begin position="145"/>
        <end position="164"/>
    </location>
</feature>
<protein>
    <submittedName>
        <fullName evidence="3">Mitochondrial inner membrane protease</fullName>
    </submittedName>
</protein>
<dbReference type="RefSeq" id="XP_012188439.1">
    <property type="nucleotide sequence ID" value="XM_012333049.1"/>
</dbReference>
<evidence type="ECO:0000313" key="3">
    <source>
        <dbReference type="EMBL" id="GAC94852.1"/>
    </source>
</evidence>
<keyword evidence="3" id="KW-0378">Hydrolase</keyword>
<keyword evidence="2" id="KW-0812">Transmembrane</keyword>
<evidence type="ECO:0000256" key="2">
    <source>
        <dbReference type="SAM" id="Phobius"/>
    </source>
</evidence>
<feature type="transmembrane region" description="Helical" evidence="2">
    <location>
        <begin position="185"/>
        <end position="202"/>
    </location>
</feature>
<name>R9P188_PSEHS</name>
<keyword evidence="3" id="KW-0645">Protease</keyword>
<feature type="region of interest" description="Disordered" evidence="1">
    <location>
        <begin position="211"/>
        <end position="251"/>
    </location>
</feature>
<dbReference type="AlphaFoldDB" id="R9P188"/>
<evidence type="ECO:0000313" key="4">
    <source>
        <dbReference type="Proteomes" id="UP000014071"/>
    </source>
</evidence>
<dbReference type="GeneID" id="24107718"/>
<organism evidence="3 4">
    <name type="scientific">Pseudozyma hubeiensis (strain SY62)</name>
    <name type="common">Yeast</name>
    <dbReference type="NCBI Taxonomy" id="1305764"/>
    <lineage>
        <taxon>Eukaryota</taxon>
        <taxon>Fungi</taxon>
        <taxon>Dikarya</taxon>
        <taxon>Basidiomycota</taxon>
        <taxon>Ustilaginomycotina</taxon>
        <taxon>Ustilaginomycetes</taxon>
        <taxon>Ustilaginales</taxon>
        <taxon>Ustilaginaceae</taxon>
        <taxon>Pseudozyma</taxon>
    </lineage>
</organism>
<dbReference type="GO" id="GO:0008233">
    <property type="term" value="F:peptidase activity"/>
    <property type="evidence" value="ECO:0007669"/>
    <property type="project" value="UniProtKB-KW"/>
</dbReference>